<dbReference type="EMBL" id="CAKOGP040000224">
    <property type="protein sequence ID" value="CAJ1932597.1"/>
    <property type="molecule type" value="Genomic_DNA"/>
</dbReference>
<feature type="compositionally biased region" description="Basic and acidic residues" evidence="1">
    <location>
        <begin position="559"/>
        <end position="569"/>
    </location>
</feature>
<proteinExistence type="predicted"/>
<name>A0AAD2FEG2_9STRA</name>
<feature type="region of interest" description="Disordered" evidence="1">
    <location>
        <begin position="48"/>
        <end position="71"/>
    </location>
</feature>
<evidence type="ECO:0000313" key="2">
    <source>
        <dbReference type="EMBL" id="CAJ1932597.1"/>
    </source>
</evidence>
<feature type="compositionally biased region" description="Polar residues" evidence="1">
    <location>
        <begin position="712"/>
        <end position="727"/>
    </location>
</feature>
<accession>A0AAD2FEG2</accession>
<feature type="compositionally biased region" description="Basic residues" evidence="1">
    <location>
        <begin position="1"/>
        <end position="12"/>
    </location>
</feature>
<reference evidence="2" key="1">
    <citation type="submission" date="2023-08" db="EMBL/GenBank/DDBJ databases">
        <authorList>
            <person name="Audoor S."/>
            <person name="Bilcke G."/>
        </authorList>
    </citation>
    <scope>NUCLEOTIDE SEQUENCE</scope>
</reference>
<feature type="compositionally biased region" description="Basic and acidic residues" evidence="1">
    <location>
        <begin position="728"/>
        <end position="744"/>
    </location>
</feature>
<dbReference type="AlphaFoldDB" id="A0AAD2FEG2"/>
<feature type="region of interest" description="Disordered" evidence="1">
    <location>
        <begin position="177"/>
        <end position="284"/>
    </location>
</feature>
<feature type="compositionally biased region" description="Polar residues" evidence="1">
    <location>
        <begin position="261"/>
        <end position="279"/>
    </location>
</feature>
<organism evidence="2 3">
    <name type="scientific">Cylindrotheca closterium</name>
    <dbReference type="NCBI Taxonomy" id="2856"/>
    <lineage>
        <taxon>Eukaryota</taxon>
        <taxon>Sar</taxon>
        <taxon>Stramenopiles</taxon>
        <taxon>Ochrophyta</taxon>
        <taxon>Bacillariophyta</taxon>
        <taxon>Bacillariophyceae</taxon>
        <taxon>Bacillariophycidae</taxon>
        <taxon>Bacillariales</taxon>
        <taxon>Bacillariaceae</taxon>
        <taxon>Cylindrotheca</taxon>
    </lineage>
</organism>
<protein>
    <submittedName>
        <fullName evidence="2">Uncharacterized protein</fullName>
    </submittedName>
</protein>
<dbReference type="Proteomes" id="UP001295423">
    <property type="component" value="Unassembled WGS sequence"/>
</dbReference>
<feature type="region of interest" description="Disordered" evidence="1">
    <location>
        <begin position="1"/>
        <end position="21"/>
    </location>
</feature>
<feature type="compositionally biased region" description="Basic and acidic residues" evidence="1">
    <location>
        <begin position="251"/>
        <end position="260"/>
    </location>
</feature>
<evidence type="ECO:0000313" key="3">
    <source>
        <dbReference type="Proteomes" id="UP001295423"/>
    </source>
</evidence>
<feature type="compositionally biased region" description="Polar residues" evidence="1">
    <location>
        <begin position="504"/>
        <end position="517"/>
    </location>
</feature>
<feature type="compositionally biased region" description="Polar residues" evidence="1">
    <location>
        <begin position="238"/>
        <end position="250"/>
    </location>
</feature>
<gene>
    <name evidence="2" type="ORF">CYCCA115_LOCUS2916</name>
</gene>
<feature type="region of interest" description="Disordered" evidence="1">
    <location>
        <begin position="688"/>
        <end position="757"/>
    </location>
</feature>
<feature type="region of interest" description="Disordered" evidence="1">
    <location>
        <begin position="84"/>
        <end position="120"/>
    </location>
</feature>
<keyword evidence="3" id="KW-1185">Reference proteome</keyword>
<feature type="compositionally biased region" description="Acidic residues" evidence="1">
    <location>
        <begin position="318"/>
        <end position="338"/>
    </location>
</feature>
<feature type="region of interest" description="Disordered" evidence="1">
    <location>
        <begin position="451"/>
        <end position="587"/>
    </location>
</feature>
<feature type="compositionally biased region" description="Low complexity" evidence="1">
    <location>
        <begin position="213"/>
        <end position="224"/>
    </location>
</feature>
<feature type="compositionally biased region" description="Low complexity" evidence="1">
    <location>
        <begin position="539"/>
        <end position="558"/>
    </location>
</feature>
<feature type="compositionally biased region" description="Polar residues" evidence="1">
    <location>
        <begin position="692"/>
        <end position="703"/>
    </location>
</feature>
<comment type="caution">
    <text evidence="2">The sequence shown here is derived from an EMBL/GenBank/DDBJ whole genome shotgun (WGS) entry which is preliminary data.</text>
</comment>
<feature type="compositionally biased region" description="Basic residues" evidence="1">
    <location>
        <begin position="462"/>
        <end position="475"/>
    </location>
</feature>
<sequence>MKSFFKTKKKSNKGYYKSSENYHGQSVKIVDALKDGIVADEEADWLMENERHNPYQPYKTTPPRAEGQAREDIFKPELLIRTQQEEAEEEKIPEKEPVTEPLNETMESSFSDTDEGPVQEDAVPQDLFDSKETAELEETFQASFFSDLYSVASGIPGLEVSEDKQKAMDEIDELVEEYNEHVTDDDTADEDNIGFFGLDDSGDEGLVGDLDESSSSRSDYSTSSGEDGFTEQQQQQQELPTKTSTVIPSSQEEKKEEKTEISQPSSRDASSKTGSTNRDASFKFDKFDVGSGAMEAHEEVGLFAGMSLKQMFWDDLDESEVDEDDVDSDDYDMDDFSDKEDPNFTQEVTQDEAAQEVTQEEVNQEVTQEVNQYFESTDPIDQADFDEHVMSTEIIETEFSVRTTEEDPPATTVAIEESVDFDVDDTMENQNDSQTIEPMVLLERFAGKGFEKPEEDQEPGKVHPKATAVRKKNKPFRFGGFSGRKNSGVKKNTVAPKEAEKNLVRSTSKQETATKATSPLRKPRVTTDKAKTEAASIFEPEVPTSPSVTTTVEASTESRPSHTEPRPELEPSQTQATRAIGATSVPAPATKIEIVEKPLQEKEDEQQSELAAFSAMMQDVYQFTFGNFPQIKKQYHKSPKEIWAEPAVDRGFETCHSYVGGEPYIQKAISHDEQNNQVSSISNELPVEAAATTPSNKVSTGSNKDGVGENDTPATTPASSAGSLSQTADDKAVPESPKIEEGYEVRPGQASEEIHEVASGIGFEFSQKIHTIFRTTNSKGKKQSKKSKSSWFGRKKSAKPKTTKQ</sequence>
<feature type="region of interest" description="Disordered" evidence="1">
    <location>
        <begin position="773"/>
        <end position="805"/>
    </location>
</feature>
<feature type="region of interest" description="Disordered" evidence="1">
    <location>
        <begin position="318"/>
        <end position="342"/>
    </location>
</feature>
<evidence type="ECO:0000256" key="1">
    <source>
        <dbReference type="SAM" id="MobiDB-lite"/>
    </source>
</evidence>
<feature type="compositionally biased region" description="Basic residues" evidence="1">
    <location>
        <begin position="779"/>
        <end position="805"/>
    </location>
</feature>